<dbReference type="Proteomes" id="UP000317429">
    <property type="component" value="Chromosome"/>
</dbReference>
<proteinExistence type="predicted"/>
<reference evidence="2 3" key="1">
    <citation type="submission" date="2019-02" db="EMBL/GenBank/DDBJ databases">
        <title>Deep-cultivation of Planctomycetes and their phenomic and genomic characterization uncovers novel biology.</title>
        <authorList>
            <person name="Wiegand S."/>
            <person name="Jogler M."/>
            <person name="Boedeker C."/>
            <person name="Pinto D."/>
            <person name="Vollmers J."/>
            <person name="Rivas-Marin E."/>
            <person name="Kohn T."/>
            <person name="Peeters S.H."/>
            <person name="Heuer A."/>
            <person name="Rast P."/>
            <person name="Oberbeckmann S."/>
            <person name="Bunk B."/>
            <person name="Jeske O."/>
            <person name="Meyerdierks A."/>
            <person name="Storesund J.E."/>
            <person name="Kallscheuer N."/>
            <person name="Luecker S."/>
            <person name="Lage O.M."/>
            <person name="Pohl T."/>
            <person name="Merkel B.J."/>
            <person name="Hornburger P."/>
            <person name="Mueller R.-W."/>
            <person name="Bruemmer F."/>
            <person name="Labrenz M."/>
            <person name="Spormann A.M."/>
            <person name="Op den Camp H."/>
            <person name="Overmann J."/>
            <person name="Amann R."/>
            <person name="Jetten M.S.M."/>
            <person name="Mascher T."/>
            <person name="Medema M.H."/>
            <person name="Devos D.P."/>
            <person name="Kaster A.-K."/>
            <person name="Ovreas L."/>
            <person name="Rohde M."/>
            <person name="Galperin M.Y."/>
            <person name="Jogler C."/>
        </authorList>
    </citation>
    <scope>NUCLEOTIDE SEQUENCE [LARGE SCALE GENOMIC DNA]</scope>
    <source>
        <strain evidence="2 3">Pla175</strain>
    </source>
</reference>
<sequence>MADTTFAPTKDLVGLVFADEQTQEALPKIKVYARRPLYGPDFELRGPGYYAEQETLIHGVPIAPALFEPACAAGSIFAGLPTRLADLLEDVPFASRIDLVNFIGVLLTALLGHLFAAVGKPIAAILANQKGVGKTLLARTVGAICDGEDPKLVAMLPDEEEQRKHITARLLKGGSSILILDNSREASGREVGSPFLESQSVSPVYCDRRLGGNQMFETPNTFLWLLTANGALLTADLASRAVVINLLHEGATTDRSFRHDCPVAYAIEFQDELLAELYGMVEWWKQQGRPLAPPNHRMIAWSRQVGGMLQACGLEGFLSNQGEAITAVDAAMQEIAGLAEWVVSQQRAGFYRGAGDGGPCGQRPSDWVTVFAQAGVLERDLSQKANLKAKSTRIGQFFSEFVERPIPCQGAEGPFQATLRRVQGPSNSKLYLFEIALPAAEAAGPQAGTPREARATAQDVTLLAPETDDAAAPSPNPAGTEAPSAATGSGNGLSWGEDDE</sequence>
<dbReference type="AlphaFoldDB" id="A0A518DHL2"/>
<protein>
    <recommendedName>
        <fullName evidence="4">DUF927 domain-containing protein</fullName>
    </recommendedName>
</protein>
<dbReference type="EMBL" id="CP036291">
    <property type="protein sequence ID" value="QDU90961.1"/>
    <property type="molecule type" value="Genomic_DNA"/>
</dbReference>
<dbReference type="KEGG" id="pnd:Pla175_43750"/>
<dbReference type="RefSeq" id="WP_145290484.1">
    <property type="nucleotide sequence ID" value="NZ_CP036291.1"/>
</dbReference>
<evidence type="ECO:0000313" key="2">
    <source>
        <dbReference type="EMBL" id="QDU90961.1"/>
    </source>
</evidence>
<evidence type="ECO:0008006" key="4">
    <source>
        <dbReference type="Google" id="ProtNLM"/>
    </source>
</evidence>
<gene>
    <name evidence="2" type="ORF">Pla175_43750</name>
</gene>
<evidence type="ECO:0000313" key="3">
    <source>
        <dbReference type="Proteomes" id="UP000317429"/>
    </source>
</evidence>
<keyword evidence="3" id="KW-1185">Reference proteome</keyword>
<name>A0A518DHL2_9BACT</name>
<organism evidence="2 3">
    <name type="scientific">Pirellulimonas nuda</name>
    <dbReference type="NCBI Taxonomy" id="2528009"/>
    <lineage>
        <taxon>Bacteria</taxon>
        <taxon>Pseudomonadati</taxon>
        <taxon>Planctomycetota</taxon>
        <taxon>Planctomycetia</taxon>
        <taxon>Pirellulales</taxon>
        <taxon>Lacipirellulaceae</taxon>
        <taxon>Pirellulimonas</taxon>
    </lineage>
</organism>
<feature type="region of interest" description="Disordered" evidence="1">
    <location>
        <begin position="443"/>
        <end position="500"/>
    </location>
</feature>
<evidence type="ECO:0000256" key="1">
    <source>
        <dbReference type="SAM" id="MobiDB-lite"/>
    </source>
</evidence>
<dbReference type="OrthoDB" id="276067at2"/>
<accession>A0A518DHL2</accession>